<evidence type="ECO:0000313" key="9">
    <source>
        <dbReference type="Proteomes" id="UP000565572"/>
    </source>
</evidence>
<evidence type="ECO:0000259" key="7">
    <source>
        <dbReference type="Pfam" id="PF04545"/>
    </source>
</evidence>
<accession>A0A7W5JVH3</accession>
<dbReference type="SUPFAM" id="SSF88946">
    <property type="entry name" value="Sigma2 domain of RNA polymerase sigma factors"/>
    <property type="match status" value="1"/>
</dbReference>
<protein>
    <submittedName>
        <fullName evidence="8">RNA polymerase sigma-70 factor (ECF subfamily)</fullName>
    </submittedName>
</protein>
<dbReference type="GO" id="GO:0016987">
    <property type="term" value="F:sigma factor activity"/>
    <property type="evidence" value="ECO:0007669"/>
    <property type="project" value="UniProtKB-KW"/>
</dbReference>
<dbReference type="Pfam" id="PF04542">
    <property type="entry name" value="Sigma70_r2"/>
    <property type="match status" value="1"/>
</dbReference>
<feature type="domain" description="RNA polymerase sigma-70 region 2" evidence="6">
    <location>
        <begin position="15"/>
        <end position="81"/>
    </location>
</feature>
<dbReference type="GO" id="GO:0006352">
    <property type="term" value="P:DNA-templated transcription initiation"/>
    <property type="evidence" value="ECO:0007669"/>
    <property type="project" value="InterPro"/>
</dbReference>
<proteinExistence type="inferred from homology"/>
<dbReference type="NCBIfam" id="TIGR02937">
    <property type="entry name" value="sigma70-ECF"/>
    <property type="match status" value="1"/>
</dbReference>
<dbReference type="PANTHER" id="PTHR43133">
    <property type="entry name" value="RNA POLYMERASE ECF-TYPE SIGMA FACTO"/>
    <property type="match status" value="1"/>
</dbReference>
<dbReference type="InterPro" id="IPR014284">
    <property type="entry name" value="RNA_pol_sigma-70_dom"/>
</dbReference>
<keyword evidence="4" id="KW-0238">DNA-binding</keyword>
<reference evidence="8 9" key="1">
    <citation type="submission" date="2020-08" db="EMBL/GenBank/DDBJ databases">
        <title>Sequencing the genomes of 1000 actinobacteria strains.</title>
        <authorList>
            <person name="Klenk H.-P."/>
        </authorList>
    </citation>
    <scope>NUCLEOTIDE SEQUENCE [LARGE SCALE GENOMIC DNA]</scope>
    <source>
        <strain evidence="8 9">DSM 11053</strain>
    </source>
</reference>
<dbReference type="InterPro" id="IPR039425">
    <property type="entry name" value="RNA_pol_sigma-70-like"/>
</dbReference>
<dbReference type="EMBL" id="JACHZG010000001">
    <property type="protein sequence ID" value="MBB3327003.1"/>
    <property type="molecule type" value="Genomic_DNA"/>
</dbReference>
<dbReference type="InterPro" id="IPR007627">
    <property type="entry name" value="RNA_pol_sigma70_r2"/>
</dbReference>
<dbReference type="InterPro" id="IPR007630">
    <property type="entry name" value="RNA_pol_sigma70_r4"/>
</dbReference>
<dbReference type="InterPro" id="IPR013325">
    <property type="entry name" value="RNA_pol_sigma_r2"/>
</dbReference>
<name>A0A7W5JVH3_9ACTN</name>
<dbReference type="GO" id="GO:0003677">
    <property type="term" value="F:DNA binding"/>
    <property type="evidence" value="ECO:0007669"/>
    <property type="project" value="UniProtKB-KW"/>
</dbReference>
<evidence type="ECO:0000313" key="8">
    <source>
        <dbReference type="EMBL" id="MBB3327003.1"/>
    </source>
</evidence>
<dbReference type="SUPFAM" id="SSF88659">
    <property type="entry name" value="Sigma3 and sigma4 domains of RNA polymerase sigma factors"/>
    <property type="match status" value="1"/>
</dbReference>
<keyword evidence="9" id="KW-1185">Reference proteome</keyword>
<comment type="similarity">
    <text evidence="1">Belongs to the sigma-70 factor family. ECF subfamily.</text>
</comment>
<dbReference type="Pfam" id="PF04545">
    <property type="entry name" value="Sigma70_r4"/>
    <property type="match status" value="1"/>
</dbReference>
<gene>
    <name evidence="8" type="ORF">FHX39_001947</name>
</gene>
<evidence type="ECO:0000256" key="5">
    <source>
        <dbReference type="ARBA" id="ARBA00023163"/>
    </source>
</evidence>
<dbReference type="InterPro" id="IPR013324">
    <property type="entry name" value="RNA_pol_sigma_r3/r4-like"/>
</dbReference>
<feature type="domain" description="RNA polymerase sigma-70 region 4" evidence="7">
    <location>
        <begin position="112"/>
        <end position="160"/>
    </location>
</feature>
<dbReference type="Proteomes" id="UP000565572">
    <property type="component" value="Unassembled WGS sequence"/>
</dbReference>
<dbReference type="RefSeq" id="WP_198423336.1">
    <property type="nucleotide sequence ID" value="NZ_JACHZG010000001.1"/>
</dbReference>
<evidence type="ECO:0000256" key="1">
    <source>
        <dbReference type="ARBA" id="ARBA00010641"/>
    </source>
</evidence>
<dbReference type="InterPro" id="IPR036388">
    <property type="entry name" value="WH-like_DNA-bd_sf"/>
</dbReference>
<evidence type="ECO:0000259" key="6">
    <source>
        <dbReference type="Pfam" id="PF04542"/>
    </source>
</evidence>
<keyword evidence="5" id="KW-0804">Transcription</keyword>
<dbReference type="Gene3D" id="1.10.10.10">
    <property type="entry name" value="Winged helix-like DNA-binding domain superfamily/Winged helix DNA-binding domain"/>
    <property type="match status" value="1"/>
</dbReference>
<keyword evidence="2" id="KW-0805">Transcription regulation</keyword>
<organism evidence="8 9">
    <name type="scientific">Microlunatus antarcticus</name>
    <dbReference type="NCBI Taxonomy" id="53388"/>
    <lineage>
        <taxon>Bacteria</taxon>
        <taxon>Bacillati</taxon>
        <taxon>Actinomycetota</taxon>
        <taxon>Actinomycetes</taxon>
        <taxon>Propionibacteriales</taxon>
        <taxon>Propionibacteriaceae</taxon>
        <taxon>Microlunatus</taxon>
    </lineage>
</organism>
<dbReference type="PANTHER" id="PTHR43133:SF52">
    <property type="entry name" value="ECF RNA POLYMERASE SIGMA FACTOR SIGL"/>
    <property type="match status" value="1"/>
</dbReference>
<keyword evidence="3" id="KW-0731">Sigma factor</keyword>
<comment type="caution">
    <text evidence="8">The sequence shown here is derived from an EMBL/GenBank/DDBJ whole genome shotgun (WGS) entry which is preliminary data.</text>
</comment>
<evidence type="ECO:0000256" key="4">
    <source>
        <dbReference type="ARBA" id="ARBA00023125"/>
    </source>
</evidence>
<dbReference type="AlphaFoldDB" id="A0A7W5JVH3"/>
<dbReference type="Gene3D" id="1.10.1740.10">
    <property type="match status" value="1"/>
</dbReference>
<sequence length="170" mass="19259">MTEHVDEQLMAALCDAHADALLSFARRYTTDVAQAEDVVQETFLRAWRHLHRLDPRANPRAYLLTTARNVITDQWRKDRRRPRLVTDETVLSNQPAPEDLATAMQGWVVAEALARLSKDHRAVVQALYYDGCTVNEAALRLGVPAGTVKSRSYYAVRALRTALEEMGELR</sequence>
<evidence type="ECO:0000256" key="2">
    <source>
        <dbReference type="ARBA" id="ARBA00023015"/>
    </source>
</evidence>
<evidence type="ECO:0000256" key="3">
    <source>
        <dbReference type="ARBA" id="ARBA00023082"/>
    </source>
</evidence>